<dbReference type="GO" id="GO:0006289">
    <property type="term" value="P:nucleotide-excision repair"/>
    <property type="evidence" value="ECO:0007669"/>
    <property type="project" value="InterPro"/>
</dbReference>
<sequence>MNAVSRGKLGNLLQKKSISNVLKQEDVPNSSATNGSNLSHQPSTPEANSREASVAKHLHKHEQESSDSDSDASSVGDHLVDPSAIDLDEAFFSQTLQSKAIGTDEDIDVNALGASSGQSDTEDENAEAFHENDRMYQIFTQISDYDRMMKEVTVCNESVERRRNEMALFQRTQAYAELDVSFMLTQAEDIQEVSPCAVDNLDWVNVADQNAQAQGFNNIEIIVSGGKQKTTRVLSAAERLKRLEQENARKLFLATHKTHLLLLIAYGIRINQSVNHSMIQCASELYELIGTSDITMSETVSLEFIQSVTVHYNTVMKLAITGPRIIKQRNAFKQQLASREVTSRKMLNIILLALFRFLSVRARLVMNLDVVPKYPPVVKPTPKEKCQHDPPKVRVGASRYGNVPLTTTEILKRKPEIQKVFQLSQLDGVDDGLIPNKKARVNITP</sequence>
<evidence type="ECO:0000313" key="2">
    <source>
        <dbReference type="EnsemblMetazoa" id="AMAM007308-PA"/>
    </source>
</evidence>
<reference evidence="3" key="1">
    <citation type="submission" date="2013-09" db="EMBL/GenBank/DDBJ databases">
        <title>The Genome Sequence of Anopheles maculatus species B.</title>
        <authorList>
            <consortium name="The Broad Institute Genomics Platform"/>
            <person name="Neafsey D.E."/>
            <person name="Besansky N."/>
            <person name="Howell P."/>
            <person name="Walton C."/>
            <person name="Young S.K."/>
            <person name="Zeng Q."/>
            <person name="Gargeya S."/>
            <person name="Fitzgerald M."/>
            <person name="Haas B."/>
            <person name="Abouelleil A."/>
            <person name="Allen A.W."/>
            <person name="Alvarado L."/>
            <person name="Arachchi H.M."/>
            <person name="Berlin A.M."/>
            <person name="Chapman S.B."/>
            <person name="Gainer-Dewar J."/>
            <person name="Goldberg J."/>
            <person name="Griggs A."/>
            <person name="Gujja S."/>
            <person name="Hansen M."/>
            <person name="Howarth C."/>
            <person name="Imamovic A."/>
            <person name="Ireland A."/>
            <person name="Larimer J."/>
            <person name="McCowan C."/>
            <person name="Murphy C."/>
            <person name="Pearson M."/>
            <person name="Poon T.W."/>
            <person name="Priest M."/>
            <person name="Roberts A."/>
            <person name="Saif S."/>
            <person name="Shea T."/>
            <person name="Sisk P."/>
            <person name="Sykes S."/>
            <person name="Wortman J."/>
            <person name="Nusbaum C."/>
            <person name="Birren B."/>
        </authorList>
    </citation>
    <scope>NUCLEOTIDE SEQUENCE [LARGE SCALE GENOMIC DNA]</scope>
    <source>
        <strain evidence="3">maculatus3</strain>
    </source>
</reference>
<dbReference type="PANTHER" id="PTHR12135:SF0">
    <property type="entry name" value="DNA REPAIR PROTEIN COMPLEMENTING XP-C CELLS"/>
    <property type="match status" value="1"/>
</dbReference>
<feature type="region of interest" description="Disordered" evidence="1">
    <location>
        <begin position="1"/>
        <end position="79"/>
    </location>
</feature>
<dbReference type="VEuPathDB" id="VectorBase:AMAM007308"/>
<dbReference type="GO" id="GO:0003684">
    <property type="term" value="F:damaged DNA binding"/>
    <property type="evidence" value="ECO:0007669"/>
    <property type="project" value="InterPro"/>
</dbReference>
<evidence type="ECO:0000313" key="3">
    <source>
        <dbReference type="Proteomes" id="UP000075901"/>
    </source>
</evidence>
<evidence type="ECO:0000256" key="1">
    <source>
        <dbReference type="SAM" id="MobiDB-lite"/>
    </source>
</evidence>
<dbReference type="Gene3D" id="3.90.260.10">
    <property type="entry name" value="Transglutaminase-like"/>
    <property type="match status" value="1"/>
</dbReference>
<protein>
    <submittedName>
        <fullName evidence="2">Uncharacterized protein</fullName>
    </submittedName>
</protein>
<reference evidence="2" key="2">
    <citation type="submission" date="2020-05" db="UniProtKB">
        <authorList>
            <consortium name="EnsemblMetazoa"/>
        </authorList>
    </citation>
    <scope>IDENTIFICATION</scope>
    <source>
        <strain evidence="2">maculatus3</strain>
    </source>
</reference>
<dbReference type="GO" id="GO:0003697">
    <property type="term" value="F:single-stranded DNA binding"/>
    <property type="evidence" value="ECO:0007669"/>
    <property type="project" value="TreeGrafter"/>
</dbReference>
<dbReference type="GO" id="GO:0006298">
    <property type="term" value="P:mismatch repair"/>
    <property type="evidence" value="ECO:0007669"/>
    <property type="project" value="TreeGrafter"/>
</dbReference>
<dbReference type="EnsemblMetazoa" id="AMAM007308-RA">
    <property type="protein sequence ID" value="AMAM007308-PA"/>
    <property type="gene ID" value="AMAM007308"/>
</dbReference>
<dbReference type="InterPro" id="IPR036985">
    <property type="entry name" value="Transglutaminase-like_sf"/>
</dbReference>
<keyword evidence="3" id="KW-1185">Reference proteome</keyword>
<dbReference type="GO" id="GO:0000111">
    <property type="term" value="C:nucleotide-excision repair factor 2 complex"/>
    <property type="evidence" value="ECO:0007669"/>
    <property type="project" value="TreeGrafter"/>
</dbReference>
<dbReference type="InterPro" id="IPR004583">
    <property type="entry name" value="DNA_repair_Rad4"/>
</dbReference>
<name>A0A182SI69_9DIPT</name>
<dbReference type="Proteomes" id="UP000075901">
    <property type="component" value="Unassembled WGS sequence"/>
</dbReference>
<dbReference type="GO" id="GO:0071942">
    <property type="term" value="C:XPC complex"/>
    <property type="evidence" value="ECO:0007669"/>
    <property type="project" value="TreeGrafter"/>
</dbReference>
<dbReference type="PANTHER" id="PTHR12135">
    <property type="entry name" value="DNA REPAIR PROTEIN XP-C / RAD4"/>
    <property type="match status" value="1"/>
</dbReference>
<feature type="compositionally biased region" description="Polar residues" evidence="1">
    <location>
        <begin position="14"/>
        <end position="51"/>
    </location>
</feature>
<accession>A0A182SI69</accession>
<organism evidence="2 3">
    <name type="scientific">Anopheles maculatus</name>
    <dbReference type="NCBI Taxonomy" id="74869"/>
    <lineage>
        <taxon>Eukaryota</taxon>
        <taxon>Metazoa</taxon>
        <taxon>Ecdysozoa</taxon>
        <taxon>Arthropoda</taxon>
        <taxon>Hexapoda</taxon>
        <taxon>Insecta</taxon>
        <taxon>Pterygota</taxon>
        <taxon>Neoptera</taxon>
        <taxon>Endopterygota</taxon>
        <taxon>Diptera</taxon>
        <taxon>Nematocera</taxon>
        <taxon>Culicoidea</taxon>
        <taxon>Culicidae</taxon>
        <taxon>Anophelinae</taxon>
        <taxon>Anopheles</taxon>
        <taxon>Anopheles maculatus group</taxon>
    </lineage>
</organism>
<dbReference type="GO" id="GO:0005737">
    <property type="term" value="C:cytoplasm"/>
    <property type="evidence" value="ECO:0007669"/>
    <property type="project" value="TreeGrafter"/>
</dbReference>
<dbReference type="AlphaFoldDB" id="A0A182SI69"/>
<proteinExistence type="predicted"/>